<evidence type="ECO:0000256" key="1">
    <source>
        <dbReference type="SAM" id="MobiDB-lite"/>
    </source>
</evidence>
<feature type="region of interest" description="Disordered" evidence="1">
    <location>
        <begin position="71"/>
        <end position="93"/>
    </location>
</feature>
<protein>
    <submittedName>
        <fullName evidence="2">Uncharacterized protein</fullName>
    </submittedName>
</protein>
<sequence length="176" mass="19907">MVQAEKFEQQQLEQTNRGRKRKASNTVVVEKATLENQLSSPEFNKPQVLLVPELLPKGMWKQQIDAPKIADKHTDQTEVEQQPGLSQSYSDNSPHSFDLGLDLGFDIAQQTAANSTNSTILEIADFLEKDIDVFTPTTIRTPRSATILDRQNRQAEVSRRDAKEQDLINEILNFSL</sequence>
<reference evidence="2" key="1">
    <citation type="submission" date="2022-07" db="EMBL/GenBank/DDBJ databases">
        <title>Phylogenomic reconstructions and comparative analyses of Kickxellomycotina fungi.</title>
        <authorList>
            <person name="Reynolds N.K."/>
            <person name="Stajich J.E."/>
            <person name="Barry K."/>
            <person name="Grigoriev I.V."/>
            <person name="Crous P."/>
            <person name="Smith M.E."/>
        </authorList>
    </citation>
    <scope>NUCLEOTIDE SEQUENCE</scope>
    <source>
        <strain evidence="2">NRRL 1566</strain>
    </source>
</reference>
<comment type="caution">
    <text evidence="2">The sequence shown here is derived from an EMBL/GenBank/DDBJ whole genome shotgun (WGS) entry which is preliminary data.</text>
</comment>
<gene>
    <name evidence="2" type="ORF">IWW36_005389</name>
</gene>
<dbReference type="OrthoDB" id="5591183at2759"/>
<accession>A0A9W8LXW3</accession>
<keyword evidence="3" id="KW-1185">Reference proteome</keyword>
<organism evidence="2 3">
    <name type="scientific">Coemansia brasiliensis</name>
    <dbReference type="NCBI Taxonomy" id="2650707"/>
    <lineage>
        <taxon>Eukaryota</taxon>
        <taxon>Fungi</taxon>
        <taxon>Fungi incertae sedis</taxon>
        <taxon>Zoopagomycota</taxon>
        <taxon>Kickxellomycotina</taxon>
        <taxon>Kickxellomycetes</taxon>
        <taxon>Kickxellales</taxon>
        <taxon>Kickxellaceae</taxon>
        <taxon>Coemansia</taxon>
    </lineage>
</organism>
<dbReference type="AlphaFoldDB" id="A0A9W8LXW3"/>
<feature type="region of interest" description="Disordered" evidence="1">
    <location>
        <begin position="1"/>
        <end position="25"/>
    </location>
</feature>
<evidence type="ECO:0000313" key="3">
    <source>
        <dbReference type="Proteomes" id="UP001139887"/>
    </source>
</evidence>
<feature type="compositionally biased region" description="Polar residues" evidence="1">
    <location>
        <begin position="79"/>
        <end position="93"/>
    </location>
</feature>
<evidence type="ECO:0000313" key="2">
    <source>
        <dbReference type="EMBL" id="KAJ2843885.1"/>
    </source>
</evidence>
<dbReference type="Proteomes" id="UP001139887">
    <property type="component" value="Unassembled WGS sequence"/>
</dbReference>
<proteinExistence type="predicted"/>
<name>A0A9W8LXW3_9FUNG</name>
<dbReference type="EMBL" id="JANBUW010001261">
    <property type="protein sequence ID" value="KAJ2843885.1"/>
    <property type="molecule type" value="Genomic_DNA"/>
</dbReference>